<keyword evidence="5 6" id="KW-0472">Membrane</keyword>
<dbReference type="CDD" id="cd07731">
    <property type="entry name" value="ComA-like_MBL-fold"/>
    <property type="match status" value="1"/>
</dbReference>
<accession>D2QZF7</accession>
<feature type="transmembrane region" description="Helical" evidence="6">
    <location>
        <begin position="334"/>
        <end position="350"/>
    </location>
</feature>
<evidence type="ECO:0000256" key="6">
    <source>
        <dbReference type="SAM" id="Phobius"/>
    </source>
</evidence>
<dbReference type="InterPro" id="IPR052159">
    <property type="entry name" value="Competence_DNA_uptake"/>
</dbReference>
<feature type="transmembrane region" description="Helical" evidence="6">
    <location>
        <begin position="510"/>
        <end position="531"/>
    </location>
</feature>
<feature type="transmembrane region" description="Helical" evidence="6">
    <location>
        <begin position="481"/>
        <end position="503"/>
    </location>
</feature>
<dbReference type="HOGENOM" id="CLU_010363_2_1_0"/>
<evidence type="ECO:0000256" key="3">
    <source>
        <dbReference type="ARBA" id="ARBA00022692"/>
    </source>
</evidence>
<feature type="transmembrane region" description="Helical" evidence="6">
    <location>
        <begin position="546"/>
        <end position="563"/>
    </location>
</feature>
<dbReference type="InterPro" id="IPR004477">
    <property type="entry name" value="ComEC_N"/>
</dbReference>
<dbReference type="eggNOG" id="COG2333">
    <property type="taxonomic scope" value="Bacteria"/>
</dbReference>
<dbReference type="InterPro" id="IPR035681">
    <property type="entry name" value="ComA-like_MBL"/>
</dbReference>
<evidence type="ECO:0000259" key="7">
    <source>
        <dbReference type="SMART" id="SM00849"/>
    </source>
</evidence>
<evidence type="ECO:0000313" key="8">
    <source>
        <dbReference type="EMBL" id="ADB14715.1"/>
    </source>
</evidence>
<evidence type="ECO:0000313" key="9">
    <source>
        <dbReference type="Proteomes" id="UP000001887"/>
    </source>
</evidence>
<evidence type="ECO:0000256" key="4">
    <source>
        <dbReference type="ARBA" id="ARBA00022989"/>
    </source>
</evidence>
<keyword evidence="9" id="KW-1185">Reference proteome</keyword>
<dbReference type="InterPro" id="IPR036866">
    <property type="entry name" value="RibonucZ/Hydroxyglut_hydro"/>
</dbReference>
<dbReference type="Proteomes" id="UP000001887">
    <property type="component" value="Chromosome"/>
</dbReference>
<evidence type="ECO:0000256" key="2">
    <source>
        <dbReference type="ARBA" id="ARBA00022475"/>
    </source>
</evidence>
<dbReference type="EMBL" id="CP001848">
    <property type="protein sequence ID" value="ADB14715.1"/>
    <property type="molecule type" value="Genomic_DNA"/>
</dbReference>
<feature type="transmembrane region" description="Helical" evidence="6">
    <location>
        <begin position="379"/>
        <end position="398"/>
    </location>
</feature>
<keyword evidence="2" id="KW-1003">Cell membrane</keyword>
<dbReference type="InterPro" id="IPR001279">
    <property type="entry name" value="Metallo-B-lactamas"/>
</dbReference>
<dbReference type="NCBIfam" id="TIGR00360">
    <property type="entry name" value="ComEC_N-term"/>
    <property type="match status" value="1"/>
</dbReference>
<feature type="transmembrane region" description="Helical" evidence="6">
    <location>
        <begin position="449"/>
        <end position="469"/>
    </location>
</feature>
<dbReference type="OrthoDB" id="9761531at2"/>
<name>D2QZF7_PIRSD</name>
<keyword evidence="3 6" id="KW-0812">Transmembrane</keyword>
<dbReference type="InterPro" id="IPR025405">
    <property type="entry name" value="DUF4131"/>
</dbReference>
<dbReference type="GO" id="GO:0005886">
    <property type="term" value="C:plasma membrane"/>
    <property type="evidence" value="ECO:0007669"/>
    <property type="project" value="UniProtKB-SubCell"/>
</dbReference>
<dbReference type="eggNOG" id="COG0658">
    <property type="taxonomic scope" value="Bacteria"/>
</dbReference>
<feature type="transmembrane region" description="Helical" evidence="6">
    <location>
        <begin position="64"/>
        <end position="83"/>
    </location>
</feature>
<reference evidence="8 9" key="1">
    <citation type="journal article" date="2009" name="Stand. Genomic Sci.">
        <title>Complete genome sequence of Pirellula staleyi type strain (ATCC 27377).</title>
        <authorList>
            <person name="Clum A."/>
            <person name="Tindall B.J."/>
            <person name="Sikorski J."/>
            <person name="Ivanova N."/>
            <person name="Mavrommatis K."/>
            <person name="Lucas S."/>
            <person name="Glavina del Rio T."/>
            <person name="Nolan M."/>
            <person name="Chen F."/>
            <person name="Tice H."/>
            <person name="Pitluck S."/>
            <person name="Cheng J.F."/>
            <person name="Chertkov O."/>
            <person name="Brettin T."/>
            <person name="Han C."/>
            <person name="Detter J.C."/>
            <person name="Kuske C."/>
            <person name="Bruce D."/>
            <person name="Goodwin L."/>
            <person name="Ovchinikova G."/>
            <person name="Pati A."/>
            <person name="Mikhailova N."/>
            <person name="Chen A."/>
            <person name="Palaniappan K."/>
            <person name="Land M."/>
            <person name="Hauser L."/>
            <person name="Chang Y.J."/>
            <person name="Jeffries C.D."/>
            <person name="Chain P."/>
            <person name="Rohde M."/>
            <person name="Goker M."/>
            <person name="Bristow J."/>
            <person name="Eisen J.A."/>
            <person name="Markowitz V."/>
            <person name="Hugenholtz P."/>
            <person name="Kyrpides N.C."/>
            <person name="Klenk H.P."/>
            <person name="Lapidus A."/>
        </authorList>
    </citation>
    <scope>NUCLEOTIDE SEQUENCE [LARGE SCALE GENOMIC DNA]</scope>
    <source>
        <strain evidence="9">ATCC 27377 / DSM 6068 / ICPB 4128</strain>
    </source>
</reference>
<dbReference type="PANTHER" id="PTHR30619:SF1">
    <property type="entry name" value="RECOMBINATION PROTEIN 2"/>
    <property type="match status" value="1"/>
</dbReference>
<keyword evidence="4 6" id="KW-1133">Transmembrane helix</keyword>
<proteinExistence type="predicted"/>
<evidence type="ECO:0000256" key="5">
    <source>
        <dbReference type="ARBA" id="ARBA00023136"/>
    </source>
</evidence>
<dbReference type="Pfam" id="PF00753">
    <property type="entry name" value="Lactamase_B"/>
    <property type="match status" value="1"/>
</dbReference>
<feature type="transmembrane region" description="Helical" evidence="6">
    <location>
        <begin position="575"/>
        <end position="592"/>
    </location>
</feature>
<comment type="subcellular location">
    <subcellularLocation>
        <location evidence="1">Cell membrane</location>
        <topology evidence="1">Multi-pass membrane protein</topology>
    </subcellularLocation>
</comment>
<sequence length="874" mass="95462">MNVPPKELLITPSENESDLEQDIEQQPALAEIPLQPTGRFHYEPLLLVFVALAAGIVVDRCAKVAPSVWVTTAIVAAIAWGVLLTRGRDRAGSLALLLLTASLGGTWHHATWFVVEPNEIGLVLDESIRPMAVRAIAVHSPRWVPAPPPSAMRIVPKGEESELLVRVIAIRERNVWRSASGLASLDVEGHLEGVRAGDTLEMMVLASRPMQPLNPGDFDYAAWQRSRGIYCMMRAVRPECITKIKSGWAWSFSRIMSNIRERGSHLVRAHIATRRGTLASAVLLGTREQLDPQRNEDFLLTGTIHVLSISGIHVSLLAGGFWTLLRLGILPRRAALWSAIVLTLLYAVLIDAQPPVMRAAVLVAAVCLAMLVGRRALSWNSLALAGILVLVLNPASLFLAGPQLSFLAVAVMILMTPLMTAEDRREPLQKLIDQSRAWPVRAAKRALRWLWQMWLVGAAIWITSLPIVWQQYGLISPVGLLLNLVIMLPTATAMYSGFSLLLLAPISPLLGDYCGACCDGSLWLMELAIVWGKSLPASYFKTPPPPLWWTIASYLWPLPLLVLPRKLVPSWHTMGGFVFVWLLLGGCFALHLPERLQTRDMPLRCTFIAVGHGLSVLVEYPDGTTMLYDAGKVGAPVGAARAASSVMQSRGLVTLDRLVISHADADHFSGVPMLVSDHRARKIYTSPSMLAREEPAVRELREAIERSRTPTGHLAAGDQWTSGAAITRVLHPQADEVAERDNENSLVLAIEIGGRRILLTGDLEGRALEQLLAREALDADVVLAPHHGSPRSNPDGFASWCKPEVVVISGSRHPEDLPNIAEVTAAYEAHGSAVYHTQVDGSVTIEITPQGALQVSTFRQRTLPREASAAITPQ</sequence>
<dbReference type="SMART" id="SM00849">
    <property type="entry name" value="Lactamase_B"/>
    <property type="match status" value="1"/>
</dbReference>
<gene>
    <name evidence="8" type="ordered locus">Psta_0018</name>
</gene>
<evidence type="ECO:0000256" key="1">
    <source>
        <dbReference type="ARBA" id="ARBA00004651"/>
    </source>
</evidence>
<dbReference type="SUPFAM" id="SSF56281">
    <property type="entry name" value="Metallo-hydrolase/oxidoreductase"/>
    <property type="match status" value="1"/>
</dbReference>
<organism evidence="8 9">
    <name type="scientific">Pirellula staleyi (strain ATCC 27377 / DSM 6068 / ICPB 4128)</name>
    <name type="common">Pirella staleyi</name>
    <dbReference type="NCBI Taxonomy" id="530564"/>
    <lineage>
        <taxon>Bacteria</taxon>
        <taxon>Pseudomonadati</taxon>
        <taxon>Planctomycetota</taxon>
        <taxon>Planctomycetia</taxon>
        <taxon>Pirellulales</taxon>
        <taxon>Pirellulaceae</taxon>
        <taxon>Pirellula</taxon>
    </lineage>
</organism>
<dbReference type="AlphaFoldDB" id="D2QZF7"/>
<feature type="transmembrane region" description="Helical" evidence="6">
    <location>
        <begin position="40"/>
        <end position="58"/>
    </location>
</feature>
<feature type="transmembrane region" description="Helical" evidence="6">
    <location>
        <begin position="298"/>
        <end position="322"/>
    </location>
</feature>
<dbReference type="Pfam" id="PF13567">
    <property type="entry name" value="DUF4131"/>
    <property type="match status" value="1"/>
</dbReference>
<dbReference type="KEGG" id="psl:Psta_0018"/>
<feature type="transmembrane region" description="Helical" evidence="6">
    <location>
        <begin position="356"/>
        <end position="372"/>
    </location>
</feature>
<dbReference type="Pfam" id="PF03772">
    <property type="entry name" value="Competence"/>
    <property type="match status" value="1"/>
</dbReference>
<protein>
    <submittedName>
        <fullName evidence="8">DNA internalization-related competence protein ComEC/Rec2</fullName>
    </submittedName>
</protein>
<dbReference type="Gene3D" id="3.60.15.10">
    <property type="entry name" value="Ribonuclease Z/Hydroxyacylglutathione hydrolase-like"/>
    <property type="match status" value="1"/>
</dbReference>
<feature type="transmembrane region" description="Helical" evidence="6">
    <location>
        <begin position="404"/>
        <end position="421"/>
    </location>
</feature>
<dbReference type="PANTHER" id="PTHR30619">
    <property type="entry name" value="DNA INTERNALIZATION/COMPETENCE PROTEIN COMEC/REC2"/>
    <property type="match status" value="1"/>
</dbReference>
<dbReference type="STRING" id="530564.Psta_0018"/>
<feature type="domain" description="Metallo-beta-lactamase" evidence="7">
    <location>
        <begin position="612"/>
        <end position="786"/>
    </location>
</feature>